<dbReference type="Gene3D" id="3.30.1330.50">
    <property type="entry name" value="2-C-methyl-D-erythritol 2,4-cyclodiphosphate synthase"/>
    <property type="match status" value="1"/>
</dbReference>
<dbReference type="SUPFAM" id="SSF69765">
    <property type="entry name" value="IpsF-like"/>
    <property type="match status" value="1"/>
</dbReference>
<evidence type="ECO:0000256" key="2">
    <source>
        <dbReference type="ARBA" id="ARBA00004709"/>
    </source>
</evidence>
<feature type="binding site" evidence="7">
    <location>
        <position position="11"/>
    </location>
    <ligand>
        <name>a divalent metal cation</name>
        <dbReference type="ChEBI" id="CHEBI:60240"/>
    </ligand>
</feature>
<comment type="cofactor">
    <cofactor evidence="7">
        <name>a divalent metal cation</name>
        <dbReference type="ChEBI" id="CHEBI:60240"/>
    </cofactor>
    <text evidence="7">Binds 1 divalent metal cation per subunit.</text>
</comment>
<dbReference type="HOGENOM" id="CLU_084630_2_0_0"/>
<evidence type="ECO:0000256" key="1">
    <source>
        <dbReference type="ARBA" id="ARBA00000200"/>
    </source>
</evidence>
<evidence type="ECO:0000313" key="11">
    <source>
        <dbReference type="Proteomes" id="UP000002027"/>
    </source>
</evidence>
<evidence type="ECO:0000256" key="7">
    <source>
        <dbReference type="HAMAP-Rule" id="MF_00107"/>
    </source>
</evidence>
<feature type="binding site" evidence="7">
    <location>
        <begin position="132"/>
        <end position="135"/>
    </location>
    <ligand>
        <name>4-CDP-2-C-methyl-D-erythritol 2-phosphate</name>
        <dbReference type="ChEBI" id="CHEBI:57919"/>
    </ligand>
</feature>
<feature type="site" description="Transition state stabilizer" evidence="7">
    <location>
        <position position="133"/>
    </location>
</feature>
<dbReference type="CDD" id="cd00554">
    <property type="entry name" value="MECDP_synthase"/>
    <property type="match status" value="1"/>
</dbReference>
<dbReference type="InterPro" id="IPR036571">
    <property type="entry name" value="MECDP_synthase_sf"/>
</dbReference>
<gene>
    <name evidence="7" type="primary">ispF</name>
    <name evidence="10" type="ordered locus">Sthe_0708</name>
</gene>
<dbReference type="EMBL" id="CP001823">
    <property type="protein sequence ID" value="ACZ38145.1"/>
    <property type="molecule type" value="Genomic_DNA"/>
</dbReference>
<dbReference type="InterPro" id="IPR003526">
    <property type="entry name" value="MECDP_synthase"/>
</dbReference>
<sequence>MIRTGIGYDVHPFSEGRRLVLGGVEIPAERGLAGHSDADVVLHAIADALLGAAGLGDIGLHFPPSEPRWRDADSRDLLRRVVQLLGEQWVIANVDATVIAEWPRIGPHREAMRAAIAATLRIEPGRVNVKATTNEALGFIGRGEGIAALAIATLQQR</sequence>
<dbReference type="Pfam" id="PF02542">
    <property type="entry name" value="YgbB"/>
    <property type="match status" value="1"/>
</dbReference>
<dbReference type="GO" id="GO:0008685">
    <property type="term" value="F:2-C-methyl-D-erythritol 2,4-cyclodiphosphate synthase activity"/>
    <property type="evidence" value="ECO:0007669"/>
    <property type="project" value="UniProtKB-UniRule"/>
</dbReference>
<comment type="similarity">
    <text evidence="7 8">Belongs to the IspF family.</text>
</comment>
<dbReference type="EC" id="4.6.1.12" evidence="3 7"/>
<dbReference type="STRING" id="479434.Sthe_0708"/>
<dbReference type="PROSITE" id="PS01350">
    <property type="entry name" value="ISPF"/>
    <property type="match status" value="1"/>
</dbReference>
<proteinExistence type="inferred from homology"/>
<comment type="caution">
    <text evidence="7">Lacks conserved residue(s) required for the propagation of feature annotation.</text>
</comment>
<dbReference type="GO" id="GO:0019288">
    <property type="term" value="P:isopentenyl diphosphate biosynthetic process, methylerythritol 4-phosphate pathway"/>
    <property type="evidence" value="ECO:0007669"/>
    <property type="project" value="UniProtKB-UniRule"/>
</dbReference>
<dbReference type="PANTHER" id="PTHR43181:SF1">
    <property type="entry name" value="2-C-METHYL-D-ERYTHRITOL 2,4-CYCLODIPHOSPHATE SYNTHASE, CHLOROPLASTIC"/>
    <property type="match status" value="1"/>
</dbReference>
<feature type="domain" description="2-C-methyl-D-erythritol 2,4-cyclodiphosphate synthase" evidence="9">
    <location>
        <begin position="2"/>
        <end position="154"/>
    </location>
</feature>
<accession>D1C1M8</accession>
<feature type="binding site" evidence="7">
    <location>
        <begin position="57"/>
        <end position="59"/>
    </location>
    <ligand>
        <name>4-CDP-2-C-methyl-D-erythritol 2-phosphate</name>
        <dbReference type="ChEBI" id="CHEBI:57919"/>
    </ligand>
</feature>
<reference evidence="11" key="1">
    <citation type="submission" date="2009-11" db="EMBL/GenBank/DDBJ databases">
        <title>The complete chromosome 1 of Sphaerobacter thermophilus DSM 20745.</title>
        <authorList>
            <person name="Lucas S."/>
            <person name="Copeland A."/>
            <person name="Lapidus A."/>
            <person name="Glavina del Rio T."/>
            <person name="Dalin E."/>
            <person name="Tice H."/>
            <person name="Bruce D."/>
            <person name="Goodwin L."/>
            <person name="Pitluck S."/>
            <person name="Kyrpides N."/>
            <person name="Mavromatis K."/>
            <person name="Ivanova N."/>
            <person name="Mikhailova N."/>
            <person name="LaButti K.M."/>
            <person name="Clum A."/>
            <person name="Sun H.I."/>
            <person name="Brettin T."/>
            <person name="Detter J.C."/>
            <person name="Han C."/>
            <person name="Larimer F."/>
            <person name="Land M."/>
            <person name="Hauser L."/>
            <person name="Markowitz V."/>
            <person name="Cheng J.F."/>
            <person name="Hugenholtz P."/>
            <person name="Woyke T."/>
            <person name="Wu D."/>
            <person name="Steenblock K."/>
            <person name="Schneider S."/>
            <person name="Pukall R."/>
            <person name="Goeker M."/>
            <person name="Klenk H.P."/>
            <person name="Eisen J.A."/>
        </authorList>
    </citation>
    <scope>NUCLEOTIDE SEQUENCE [LARGE SCALE GENOMIC DNA]</scope>
    <source>
        <strain evidence="11">ATCC 49802 / DSM 20745 / S 6022</strain>
    </source>
</reference>
<evidence type="ECO:0000256" key="8">
    <source>
        <dbReference type="RuleBase" id="RU004395"/>
    </source>
</evidence>
<organism evidence="10 11">
    <name type="scientific">Sphaerobacter thermophilus (strain ATCC 49802 / DSM 20745 / KCCM 41009 / NCIMB 13125 / S 6022)</name>
    <dbReference type="NCBI Taxonomy" id="479434"/>
    <lineage>
        <taxon>Bacteria</taxon>
        <taxon>Pseudomonadati</taxon>
        <taxon>Thermomicrobiota</taxon>
        <taxon>Thermomicrobia</taxon>
        <taxon>Sphaerobacterales</taxon>
        <taxon>Sphaerobacterineae</taxon>
        <taxon>Sphaerobacteraceae</taxon>
        <taxon>Sphaerobacter</taxon>
    </lineage>
</organism>
<feature type="binding site" evidence="7">
    <location>
        <position position="142"/>
    </location>
    <ligand>
        <name>4-CDP-2-C-methyl-D-erythritol 2-phosphate</name>
        <dbReference type="ChEBI" id="CHEBI:57919"/>
    </ligand>
</feature>
<comment type="subunit">
    <text evidence="7">Homotrimer.</text>
</comment>
<protein>
    <recommendedName>
        <fullName evidence="3 7">2-C-methyl-D-erythritol 2,4-cyclodiphosphate synthase</fullName>
        <shortName evidence="7">MECDP-synthase</shortName>
        <shortName evidence="7">MECPP-synthase</shortName>
        <shortName evidence="7">MECPS</shortName>
        <ecNumber evidence="3 7">4.6.1.12</ecNumber>
    </recommendedName>
</protein>
<keyword evidence="5 7" id="KW-0414">Isoprene biosynthesis</keyword>
<dbReference type="NCBIfam" id="TIGR00151">
    <property type="entry name" value="ispF"/>
    <property type="match status" value="1"/>
</dbReference>
<dbReference type="HAMAP" id="MF_00107">
    <property type="entry name" value="IspF"/>
    <property type="match status" value="1"/>
</dbReference>
<keyword evidence="4 7" id="KW-0479">Metal-binding</keyword>
<feature type="binding site" evidence="7">
    <location>
        <position position="43"/>
    </location>
    <ligand>
        <name>a divalent metal cation</name>
        <dbReference type="ChEBI" id="CHEBI:60240"/>
    </ligand>
</feature>
<dbReference type="KEGG" id="sti:Sthe_0708"/>
<feature type="binding site" evidence="7">
    <location>
        <position position="9"/>
    </location>
    <ligand>
        <name>a divalent metal cation</name>
        <dbReference type="ChEBI" id="CHEBI:60240"/>
    </ligand>
</feature>
<evidence type="ECO:0000256" key="6">
    <source>
        <dbReference type="ARBA" id="ARBA00023239"/>
    </source>
</evidence>
<name>D1C1M8_SPHTD</name>
<evidence type="ECO:0000313" key="10">
    <source>
        <dbReference type="EMBL" id="ACZ38145.1"/>
    </source>
</evidence>
<dbReference type="eggNOG" id="COG0245">
    <property type="taxonomic scope" value="Bacteria"/>
</dbReference>
<evidence type="ECO:0000256" key="5">
    <source>
        <dbReference type="ARBA" id="ARBA00023229"/>
    </source>
</evidence>
<dbReference type="FunFam" id="3.30.1330.50:FF:000003">
    <property type="entry name" value="2-C-methyl-D-erythritol 2,4-cyclodiphosphate synthase"/>
    <property type="match status" value="1"/>
</dbReference>
<dbReference type="PANTHER" id="PTHR43181">
    <property type="entry name" value="2-C-METHYL-D-ERYTHRITOL 2,4-CYCLODIPHOSPHATE SYNTHASE, CHLOROPLASTIC"/>
    <property type="match status" value="1"/>
</dbReference>
<evidence type="ECO:0000256" key="4">
    <source>
        <dbReference type="ARBA" id="ARBA00022723"/>
    </source>
</evidence>
<dbReference type="UniPathway" id="UPA00056">
    <property type="reaction ID" value="UER00095"/>
</dbReference>
<dbReference type="GO" id="GO:0046872">
    <property type="term" value="F:metal ion binding"/>
    <property type="evidence" value="ECO:0007669"/>
    <property type="project" value="UniProtKB-KW"/>
</dbReference>
<comment type="catalytic activity">
    <reaction evidence="1 7 8">
        <text>4-CDP-2-C-methyl-D-erythritol 2-phosphate = 2-C-methyl-D-erythritol 2,4-cyclic diphosphate + CMP</text>
        <dbReference type="Rhea" id="RHEA:23864"/>
        <dbReference type="ChEBI" id="CHEBI:57919"/>
        <dbReference type="ChEBI" id="CHEBI:58483"/>
        <dbReference type="ChEBI" id="CHEBI:60377"/>
        <dbReference type="EC" id="4.6.1.12"/>
    </reaction>
</comment>
<reference evidence="10 11" key="2">
    <citation type="journal article" date="2010" name="Stand. Genomic Sci.">
        <title>Complete genome sequence of Desulfohalobium retbaense type strain (HR(100)).</title>
        <authorList>
            <person name="Spring S."/>
            <person name="Nolan M."/>
            <person name="Lapidus A."/>
            <person name="Glavina Del Rio T."/>
            <person name="Copeland A."/>
            <person name="Tice H."/>
            <person name="Cheng J.F."/>
            <person name="Lucas S."/>
            <person name="Land M."/>
            <person name="Chen F."/>
            <person name="Bruce D."/>
            <person name="Goodwin L."/>
            <person name="Pitluck S."/>
            <person name="Ivanova N."/>
            <person name="Mavromatis K."/>
            <person name="Mikhailova N."/>
            <person name="Pati A."/>
            <person name="Chen A."/>
            <person name="Palaniappan K."/>
            <person name="Hauser L."/>
            <person name="Chang Y.J."/>
            <person name="Jeffries C.D."/>
            <person name="Munk C."/>
            <person name="Kiss H."/>
            <person name="Chain P."/>
            <person name="Han C."/>
            <person name="Brettin T."/>
            <person name="Detter J.C."/>
            <person name="Schuler E."/>
            <person name="Goker M."/>
            <person name="Rohde M."/>
            <person name="Bristow J."/>
            <person name="Eisen J.A."/>
            <person name="Markowitz V."/>
            <person name="Hugenholtz P."/>
            <person name="Kyrpides N.C."/>
            <person name="Klenk H.P."/>
        </authorList>
    </citation>
    <scope>NUCLEOTIDE SEQUENCE [LARGE SCALE GENOMIC DNA]</scope>
    <source>
        <strain evidence="11">ATCC 49802 / DSM 20745 / S 6022</strain>
    </source>
</reference>
<dbReference type="AlphaFoldDB" id="D1C1M8"/>
<feature type="binding site" evidence="7">
    <location>
        <begin position="9"/>
        <end position="11"/>
    </location>
    <ligand>
        <name>4-CDP-2-C-methyl-D-erythritol 2-phosphate</name>
        <dbReference type="ChEBI" id="CHEBI:57919"/>
    </ligand>
</feature>
<feature type="site" description="Transition state stabilizer" evidence="7">
    <location>
        <position position="35"/>
    </location>
</feature>
<dbReference type="Proteomes" id="UP000002027">
    <property type="component" value="Chromosome 1"/>
</dbReference>
<evidence type="ECO:0000259" key="9">
    <source>
        <dbReference type="Pfam" id="PF02542"/>
    </source>
</evidence>
<evidence type="ECO:0000256" key="3">
    <source>
        <dbReference type="ARBA" id="ARBA00012579"/>
    </source>
</evidence>
<dbReference type="GO" id="GO:0016114">
    <property type="term" value="P:terpenoid biosynthetic process"/>
    <property type="evidence" value="ECO:0007669"/>
    <property type="project" value="InterPro"/>
</dbReference>
<comment type="function">
    <text evidence="7">Involved in the biosynthesis of isopentenyl diphosphate (IPP) and dimethylallyl diphosphate (DMAPP), two major building blocks of isoprenoid compounds. Catalyzes the conversion of 4-diphosphocytidyl-2-C-methyl-D-erythritol 2-phosphate (CDP-ME2P) to 2-C-methyl-D-erythritol 2,4-cyclodiphosphate (ME-CPP) with a corresponding release of cytidine 5-monophosphate (CMP).</text>
</comment>
<dbReference type="InterPro" id="IPR020555">
    <property type="entry name" value="MECDP_synthase_CS"/>
</dbReference>
<comment type="pathway">
    <text evidence="2 7">Isoprenoid biosynthesis; isopentenyl diphosphate biosynthesis via DXP pathway; isopentenyl diphosphate from 1-deoxy-D-xylulose 5-phosphate: step 4/6.</text>
</comment>
<keyword evidence="11" id="KW-1185">Reference proteome</keyword>
<dbReference type="FunCoup" id="D1C1M8">
    <property type="interactions" value="368"/>
</dbReference>
<feature type="binding site" evidence="7">
    <location>
        <position position="139"/>
    </location>
    <ligand>
        <name>4-CDP-2-C-methyl-D-erythritol 2-phosphate</name>
        <dbReference type="ChEBI" id="CHEBI:57919"/>
    </ligand>
</feature>
<keyword evidence="6 7" id="KW-0456">Lyase</keyword>
<feature type="binding site" evidence="7">
    <location>
        <begin position="35"/>
        <end position="36"/>
    </location>
    <ligand>
        <name>4-CDP-2-C-methyl-D-erythritol 2-phosphate</name>
        <dbReference type="ChEBI" id="CHEBI:57919"/>
    </ligand>
</feature>
<dbReference type="InParanoid" id="D1C1M8"/>